<feature type="transmembrane region" description="Helical" evidence="12">
    <location>
        <begin position="444"/>
        <end position="466"/>
    </location>
</feature>
<evidence type="ECO:0000313" key="14">
    <source>
        <dbReference type="Proteomes" id="UP001142055"/>
    </source>
</evidence>
<feature type="transmembrane region" description="Helical" evidence="12">
    <location>
        <begin position="109"/>
        <end position="131"/>
    </location>
</feature>
<dbReference type="OMA" id="ISMANEA"/>
<comment type="caution">
    <text evidence="13">The sequence shown here is derived from an EMBL/GenBank/DDBJ whole genome shotgun (WGS) entry which is preliminary data.</text>
</comment>
<keyword evidence="5 12" id="KW-0812">Transmembrane</keyword>
<feature type="transmembrane region" description="Helical" evidence="12">
    <location>
        <begin position="512"/>
        <end position="532"/>
    </location>
</feature>
<dbReference type="PANTHER" id="PTHR11893:SF41">
    <property type="entry name" value="INNEXIN INX2"/>
    <property type="match status" value="1"/>
</dbReference>
<keyword evidence="4" id="KW-1003">Cell membrane</keyword>
<comment type="similarity">
    <text evidence="12">Belongs to the pannexin family.</text>
</comment>
<evidence type="ECO:0000256" key="5">
    <source>
        <dbReference type="ARBA" id="ARBA00022692"/>
    </source>
</evidence>
<name>A0A9Q0MD16_BLOTA</name>
<feature type="transmembrane region" description="Helical" evidence="12">
    <location>
        <begin position="31"/>
        <end position="49"/>
    </location>
</feature>
<evidence type="ECO:0000256" key="1">
    <source>
        <dbReference type="ARBA" id="ARBA00004610"/>
    </source>
</evidence>
<comment type="caution">
    <text evidence="12">Lacks conserved residue(s) required for the propagation of feature annotation.</text>
</comment>
<evidence type="ECO:0000256" key="2">
    <source>
        <dbReference type="ARBA" id="ARBA00004651"/>
    </source>
</evidence>
<dbReference type="Proteomes" id="UP001142055">
    <property type="component" value="Chromosome 1"/>
</dbReference>
<dbReference type="PRINTS" id="PR01262">
    <property type="entry name" value="INNEXIN"/>
</dbReference>
<evidence type="ECO:0000313" key="13">
    <source>
        <dbReference type="EMBL" id="KAJ6222237.1"/>
    </source>
</evidence>
<reference evidence="13" key="1">
    <citation type="submission" date="2022-12" db="EMBL/GenBank/DDBJ databases">
        <title>Genome assemblies of Blomia tropicalis.</title>
        <authorList>
            <person name="Cui Y."/>
        </authorList>
    </citation>
    <scope>NUCLEOTIDE SEQUENCE</scope>
    <source>
        <tissue evidence="13">Adult mites</tissue>
    </source>
</reference>
<keyword evidence="11 12" id="KW-0407">Ion channel</keyword>
<dbReference type="GO" id="GO:0005886">
    <property type="term" value="C:plasma membrane"/>
    <property type="evidence" value="ECO:0007669"/>
    <property type="project" value="UniProtKB-SubCell"/>
</dbReference>
<evidence type="ECO:0000256" key="8">
    <source>
        <dbReference type="ARBA" id="ARBA00022989"/>
    </source>
</evidence>
<dbReference type="PANTHER" id="PTHR11893">
    <property type="entry name" value="INNEXIN"/>
    <property type="match status" value="1"/>
</dbReference>
<dbReference type="GO" id="GO:0005243">
    <property type="term" value="F:gap junction channel activity"/>
    <property type="evidence" value="ECO:0007669"/>
    <property type="project" value="TreeGrafter"/>
</dbReference>
<dbReference type="InterPro" id="IPR000990">
    <property type="entry name" value="Innexin"/>
</dbReference>
<evidence type="ECO:0000256" key="10">
    <source>
        <dbReference type="ARBA" id="ARBA00023136"/>
    </source>
</evidence>
<feature type="transmembrane region" description="Helical" evidence="12">
    <location>
        <begin position="313"/>
        <end position="335"/>
    </location>
</feature>
<feature type="transmembrane region" description="Helical" evidence="12">
    <location>
        <begin position="602"/>
        <end position="626"/>
    </location>
</feature>
<dbReference type="AlphaFoldDB" id="A0A9Q0MD16"/>
<organism evidence="13 14">
    <name type="scientific">Blomia tropicalis</name>
    <name type="common">Mite</name>
    <dbReference type="NCBI Taxonomy" id="40697"/>
    <lineage>
        <taxon>Eukaryota</taxon>
        <taxon>Metazoa</taxon>
        <taxon>Ecdysozoa</taxon>
        <taxon>Arthropoda</taxon>
        <taxon>Chelicerata</taxon>
        <taxon>Arachnida</taxon>
        <taxon>Acari</taxon>
        <taxon>Acariformes</taxon>
        <taxon>Sarcoptiformes</taxon>
        <taxon>Astigmata</taxon>
        <taxon>Glycyphagoidea</taxon>
        <taxon>Echimyopodidae</taxon>
        <taxon>Blomia</taxon>
    </lineage>
</organism>
<feature type="transmembrane region" description="Helical" evidence="12">
    <location>
        <begin position="268"/>
        <end position="292"/>
    </location>
</feature>
<keyword evidence="14" id="KW-1185">Reference proteome</keyword>
<keyword evidence="9 12" id="KW-0406">Ion transport</keyword>
<protein>
    <recommendedName>
        <fullName evidence="12">Innexin</fullName>
    </recommendedName>
</protein>
<keyword evidence="10 12" id="KW-0472">Membrane</keyword>
<feature type="transmembrane region" description="Helical" evidence="12">
    <location>
        <begin position="177"/>
        <end position="199"/>
    </location>
</feature>
<evidence type="ECO:0000256" key="7">
    <source>
        <dbReference type="ARBA" id="ARBA00022949"/>
    </source>
</evidence>
<dbReference type="GO" id="GO:0034220">
    <property type="term" value="P:monoatomic ion transmembrane transport"/>
    <property type="evidence" value="ECO:0007669"/>
    <property type="project" value="UniProtKB-KW"/>
</dbReference>
<dbReference type="GO" id="GO:0005921">
    <property type="term" value="C:gap junction"/>
    <property type="evidence" value="ECO:0007669"/>
    <property type="project" value="UniProtKB-SubCell"/>
</dbReference>
<sequence>MVYDVLGSVRSLVKLDNYCIDNNVFRLHYKATVIFLVAFSLLVTSNQYFGDPIDCIQRDDIPPALLDTYCWIHSTFTLPDALNKKVGIEVPHPGIDKYTPGEKRVYHKYYQWVCFVLFLQAIMFYLPRYLWKMWEGGRVKSLVLHLDEPILGKADREEGLTLLLEYFKCNLRYHNNYFGYFVFCEVLNFVNVIIQMYLIDAFLGGAFSTYGVDVIRYTEMDQENRVDPMVAVFPRMTKCTFHRYGSSGDVQKHDALCILPLNIVNEKIYIFLWFWFVFLAIITAAVLVYRLFILFFEPLRKTVLRSRARLCDAYHLSVVLNVSKIGDWFILHLLAKNMDAQNFREFVERYSQYILKNQNINQGEKEPIMSHDGEESHGESKQYFGDPIDCISKDDIPNKLLDTYCWIHTTFSIENAWKKRVGDEVPYPGVDKTTPNEKRIYHAYYQWVCFVLFFQALFFYIPRYFWKAYEGGRISQLMEGLNTPIISDDRHGKIALVVQYLKVYQHQHNKYFYFYFFAEILNLINVIVQMMIMDKFLGGEFTTYGWNVVNFTEWDWSVRFDPMIKVFPRLTKCTFHRYGSSGDVQKHDAMCILPINIINEKIYVFLWFWFYFIAVVSVLAVIYRLCTFLFSQMRVMVTHSRCRISERHELSKVIERAAIGDWFILDLLSRNLDPANFKDLVRALSESK</sequence>
<dbReference type="EMBL" id="JAPWDV010000001">
    <property type="protein sequence ID" value="KAJ6222237.1"/>
    <property type="molecule type" value="Genomic_DNA"/>
</dbReference>
<dbReference type="Pfam" id="PF00876">
    <property type="entry name" value="Innexin"/>
    <property type="match status" value="2"/>
</dbReference>
<evidence type="ECO:0000256" key="3">
    <source>
        <dbReference type="ARBA" id="ARBA00022448"/>
    </source>
</evidence>
<dbReference type="PROSITE" id="PS51013">
    <property type="entry name" value="PANNEXIN"/>
    <property type="match status" value="2"/>
</dbReference>
<evidence type="ECO:0000256" key="4">
    <source>
        <dbReference type="ARBA" id="ARBA00022475"/>
    </source>
</evidence>
<keyword evidence="6" id="KW-0303">Gap junction</keyword>
<keyword evidence="3 12" id="KW-0813">Transport</keyword>
<evidence type="ECO:0000256" key="6">
    <source>
        <dbReference type="ARBA" id="ARBA00022868"/>
    </source>
</evidence>
<keyword evidence="7" id="KW-0965">Cell junction</keyword>
<evidence type="ECO:0000256" key="11">
    <source>
        <dbReference type="ARBA" id="ARBA00023303"/>
    </source>
</evidence>
<accession>A0A9Q0MD16</accession>
<proteinExistence type="inferred from homology"/>
<evidence type="ECO:0000256" key="12">
    <source>
        <dbReference type="RuleBase" id="RU010713"/>
    </source>
</evidence>
<comment type="subcellular location">
    <subcellularLocation>
        <location evidence="1">Cell junction</location>
        <location evidence="1">Gap junction</location>
    </subcellularLocation>
    <subcellularLocation>
        <location evidence="2 12">Cell membrane</location>
        <topology evidence="2 12">Multi-pass membrane protein</topology>
    </subcellularLocation>
</comment>
<comment type="function">
    <text evidence="12">Structural component of the gap junctions.</text>
</comment>
<evidence type="ECO:0000256" key="9">
    <source>
        <dbReference type="ARBA" id="ARBA00023065"/>
    </source>
</evidence>
<dbReference type="GO" id="GO:0007602">
    <property type="term" value="P:phototransduction"/>
    <property type="evidence" value="ECO:0007669"/>
    <property type="project" value="TreeGrafter"/>
</dbReference>
<keyword evidence="8 12" id="KW-1133">Transmembrane helix</keyword>
<gene>
    <name evidence="12" type="primary">inx</name>
    <name evidence="13" type="ORF">RDWZM_000782</name>
</gene>